<dbReference type="Gene3D" id="2.60.120.650">
    <property type="entry name" value="Cupin"/>
    <property type="match status" value="1"/>
</dbReference>
<reference evidence="6" key="1">
    <citation type="journal article" date="2017" name="Nat. Ecol. Evol.">
        <title>Genome expansion and lineage-specific genetic innovations in the forest pathogenic fungi Armillaria.</title>
        <authorList>
            <person name="Sipos G."/>
            <person name="Prasanna A.N."/>
            <person name="Walter M.C."/>
            <person name="O'Connor E."/>
            <person name="Balint B."/>
            <person name="Krizsan K."/>
            <person name="Kiss B."/>
            <person name="Hess J."/>
            <person name="Varga T."/>
            <person name="Slot J."/>
            <person name="Riley R."/>
            <person name="Boka B."/>
            <person name="Rigling D."/>
            <person name="Barry K."/>
            <person name="Lee J."/>
            <person name="Mihaltcheva S."/>
            <person name="LaButti K."/>
            <person name="Lipzen A."/>
            <person name="Waldron R."/>
            <person name="Moloney N.M."/>
            <person name="Sperisen C."/>
            <person name="Kredics L."/>
            <person name="Vagvoelgyi C."/>
            <person name="Patrignani A."/>
            <person name="Fitzpatrick D."/>
            <person name="Nagy I."/>
            <person name="Doyle S."/>
            <person name="Anderson J.B."/>
            <person name="Grigoriev I.V."/>
            <person name="Gueldener U."/>
            <person name="Muensterkoetter M."/>
            <person name="Nagy L.G."/>
        </authorList>
    </citation>
    <scope>NUCLEOTIDE SEQUENCE [LARGE SCALE GENOMIC DNA]</scope>
    <source>
        <strain evidence="6">28-4</strain>
    </source>
</reference>
<dbReference type="EMBL" id="KZ293432">
    <property type="protein sequence ID" value="PBK68629.1"/>
    <property type="molecule type" value="Genomic_DNA"/>
</dbReference>
<protein>
    <recommendedName>
        <fullName evidence="4">JmjC domain-containing protein</fullName>
    </recommendedName>
</protein>
<sequence>MPEKPLEEPRCIEEAMSQSTAFNQTREMPSDIFEVHYPKYTTTFALASTAATFSYIHVDSMGVGTAVQVLTGKKIWFLFRRCGTVVPNGHIEEFFNDWKPGFIPDSDAWDAEMLILEPGTLLFMRPNTHHAVITLENCIVSGQHFYVSSCIEDTVVGFVHTRMWDFFITNVLHDELRPLLLRMMCYFAQVICGPGGRQALNGQNEEQYKEGVLLAVNCYKDIIRVASRDFVLYLPKGEQKVTPFQLAQASAKHFAAALIIYLKRVADTQRESAEAVDNPLDLECFQRGALAVLKELFDVGLPQEEIELLATKPGLRLLWRFPFIVQLKSEAFNQQLWDAQWEAMRQEADLGDSTSSEGSSGNKAHTVGVREDLTAKWRRRWRSEFVLGNCDVAIGEDDKCVRYANTKDNGEGWRMDEEYLLTRSDLESVAGTISVPSSVLHCLLKRMIAEHNANHEVGWFMWSCQDGSKVEEKVTKTGCRHGVLLRELNADHWILIEIDLDEKEFVIWNSLRAQDSLETYANITLGLSDIFEGVSEKGKDQWTTRVDDTSPKTSRVEDSGVYSCMYAWMTMSHGGFEHPQADMWTFDSIGSALRAEFLDYLAHNARCSPVPGANAGRIRDLTLIVSASSCAYWDRLPGKSNHFRVAVGVGRLGNAIGKLGMSFWIGREVVRRVRGWEHIPTVLAGCAIGDVVWGVNASPLDAGEVRYTPQHAILATLAAESCGLRPTEGGDRLRGVGKPFPFNLGWTYDNAPAIVRRGYRVYPVWCRVQRGGRAVNYRHESRALLSALRRRKREIRARLMGRRVHWVVRWREHSHTFHTSTHKTAKAFDACTGEQALCLHYDAFSVPDELFDNQKDMGRVDDGIDDRVFFRAQNHVQCGNISWGTQELTQPYKADGHAPVPVTLSCIDRLKLFKAEGLDISVIVNIDIEDAPSEERVLL</sequence>
<name>A0A2H3BCN1_9AGAR</name>
<keyword evidence="2" id="KW-0645">Protease</keyword>
<dbReference type="GO" id="GO:0006508">
    <property type="term" value="P:proteolysis"/>
    <property type="evidence" value="ECO:0007669"/>
    <property type="project" value="UniProtKB-KW"/>
</dbReference>
<evidence type="ECO:0000256" key="1">
    <source>
        <dbReference type="ARBA" id="ARBA00005234"/>
    </source>
</evidence>
<evidence type="ECO:0000256" key="3">
    <source>
        <dbReference type="ARBA" id="ARBA00022801"/>
    </source>
</evidence>
<keyword evidence="3" id="KW-0378">Hydrolase</keyword>
<dbReference type="Proteomes" id="UP000218334">
    <property type="component" value="Unassembled WGS sequence"/>
</dbReference>
<dbReference type="SUPFAM" id="SSF54001">
    <property type="entry name" value="Cysteine proteinases"/>
    <property type="match status" value="1"/>
</dbReference>
<dbReference type="Pfam" id="PF02902">
    <property type="entry name" value="Peptidase_C48"/>
    <property type="match status" value="1"/>
</dbReference>
<evidence type="ECO:0000313" key="5">
    <source>
        <dbReference type="EMBL" id="PBK68629.1"/>
    </source>
</evidence>
<dbReference type="PROSITE" id="PS51184">
    <property type="entry name" value="JMJC"/>
    <property type="match status" value="1"/>
</dbReference>
<dbReference type="InterPro" id="IPR003653">
    <property type="entry name" value="Peptidase_C48_C"/>
</dbReference>
<dbReference type="AlphaFoldDB" id="A0A2H3BCN1"/>
<dbReference type="GO" id="GO:0008234">
    <property type="term" value="F:cysteine-type peptidase activity"/>
    <property type="evidence" value="ECO:0007669"/>
    <property type="project" value="InterPro"/>
</dbReference>
<keyword evidence="6" id="KW-1185">Reference proteome</keyword>
<dbReference type="SUPFAM" id="SSF51197">
    <property type="entry name" value="Clavaminate synthase-like"/>
    <property type="match status" value="1"/>
</dbReference>
<dbReference type="InterPro" id="IPR038765">
    <property type="entry name" value="Papain-like_cys_pep_sf"/>
</dbReference>
<gene>
    <name evidence="5" type="ORF">ARMSODRAFT_976013</name>
</gene>
<dbReference type="Gene3D" id="3.40.395.10">
    <property type="entry name" value="Adenoviral Proteinase, Chain A"/>
    <property type="match status" value="1"/>
</dbReference>
<feature type="domain" description="JmjC" evidence="4">
    <location>
        <begin position="13"/>
        <end position="162"/>
    </location>
</feature>
<dbReference type="InterPro" id="IPR003347">
    <property type="entry name" value="JmjC_dom"/>
</dbReference>
<evidence type="ECO:0000256" key="2">
    <source>
        <dbReference type="ARBA" id="ARBA00022670"/>
    </source>
</evidence>
<evidence type="ECO:0000259" key="4">
    <source>
        <dbReference type="PROSITE" id="PS51184"/>
    </source>
</evidence>
<evidence type="ECO:0000313" key="6">
    <source>
        <dbReference type="Proteomes" id="UP000218334"/>
    </source>
</evidence>
<dbReference type="STRING" id="1076256.A0A2H3BCN1"/>
<organism evidence="5 6">
    <name type="scientific">Armillaria solidipes</name>
    <dbReference type="NCBI Taxonomy" id="1076256"/>
    <lineage>
        <taxon>Eukaryota</taxon>
        <taxon>Fungi</taxon>
        <taxon>Dikarya</taxon>
        <taxon>Basidiomycota</taxon>
        <taxon>Agaricomycotina</taxon>
        <taxon>Agaricomycetes</taxon>
        <taxon>Agaricomycetidae</taxon>
        <taxon>Agaricales</taxon>
        <taxon>Marasmiineae</taxon>
        <taxon>Physalacriaceae</taxon>
        <taxon>Armillaria</taxon>
    </lineage>
</organism>
<comment type="similarity">
    <text evidence="1">Belongs to the peptidase C48 family.</text>
</comment>
<accession>A0A2H3BCN1</accession>
<proteinExistence type="inferred from homology"/>
<dbReference type="GO" id="GO:0019783">
    <property type="term" value="F:ubiquitin-like protein peptidase activity"/>
    <property type="evidence" value="ECO:0007669"/>
    <property type="project" value="UniProtKB-ARBA"/>
</dbReference>